<dbReference type="CDD" id="cd06225">
    <property type="entry name" value="HAMP"/>
    <property type="match status" value="1"/>
</dbReference>
<organism evidence="7 8">
    <name type="scientific">Vogesella aquatica</name>
    <dbReference type="NCBI Taxonomy" id="2984206"/>
    <lineage>
        <taxon>Bacteria</taxon>
        <taxon>Pseudomonadati</taxon>
        <taxon>Pseudomonadota</taxon>
        <taxon>Betaproteobacteria</taxon>
        <taxon>Neisseriales</taxon>
        <taxon>Chromobacteriaceae</taxon>
        <taxon>Vogesella</taxon>
    </lineage>
</organism>
<dbReference type="SMART" id="SM00304">
    <property type="entry name" value="HAMP"/>
    <property type="match status" value="1"/>
</dbReference>
<dbReference type="PROSITE" id="PS50111">
    <property type="entry name" value="CHEMOTAXIS_TRANSDUC_2"/>
    <property type="match status" value="1"/>
</dbReference>
<evidence type="ECO:0000259" key="6">
    <source>
        <dbReference type="PROSITE" id="PS50885"/>
    </source>
</evidence>
<dbReference type="Pfam" id="PF00672">
    <property type="entry name" value="HAMP"/>
    <property type="match status" value="1"/>
</dbReference>
<evidence type="ECO:0000256" key="2">
    <source>
        <dbReference type="ARBA" id="ARBA00029447"/>
    </source>
</evidence>
<evidence type="ECO:0000313" key="7">
    <source>
        <dbReference type="EMBL" id="MDC7718986.1"/>
    </source>
</evidence>
<evidence type="ECO:0000313" key="8">
    <source>
        <dbReference type="Proteomes" id="UP001219956"/>
    </source>
</evidence>
<dbReference type="InterPro" id="IPR003660">
    <property type="entry name" value="HAMP_dom"/>
</dbReference>
<comment type="similarity">
    <text evidence="2">Belongs to the methyl-accepting chemotaxis (MCP) protein family.</text>
</comment>
<name>A0ABT5J382_9NEIS</name>
<gene>
    <name evidence="7" type="ORF">PQU95_17425</name>
</gene>
<keyword evidence="4" id="KW-1133">Transmembrane helix</keyword>
<dbReference type="Pfam" id="PF00015">
    <property type="entry name" value="MCPsignal"/>
    <property type="match status" value="1"/>
</dbReference>
<comment type="caution">
    <text evidence="7">The sequence shown here is derived from an EMBL/GenBank/DDBJ whole genome shotgun (WGS) entry which is preliminary data.</text>
</comment>
<dbReference type="Gene3D" id="6.10.340.10">
    <property type="match status" value="1"/>
</dbReference>
<keyword evidence="8" id="KW-1185">Reference proteome</keyword>
<dbReference type="PANTHER" id="PTHR32089">
    <property type="entry name" value="METHYL-ACCEPTING CHEMOTAXIS PROTEIN MCPB"/>
    <property type="match status" value="1"/>
</dbReference>
<evidence type="ECO:0000256" key="4">
    <source>
        <dbReference type="SAM" id="Phobius"/>
    </source>
</evidence>
<dbReference type="CDD" id="cd11386">
    <property type="entry name" value="MCP_signal"/>
    <property type="match status" value="1"/>
</dbReference>
<proteinExistence type="inferred from homology"/>
<feature type="domain" description="HAMP" evidence="6">
    <location>
        <begin position="213"/>
        <end position="266"/>
    </location>
</feature>
<evidence type="ECO:0000256" key="1">
    <source>
        <dbReference type="ARBA" id="ARBA00023224"/>
    </source>
</evidence>
<keyword evidence="4" id="KW-0812">Transmembrane</keyword>
<reference evidence="7 8" key="1">
    <citation type="submission" date="2023-01" db="EMBL/GenBank/DDBJ databases">
        <title>Novel species of the genus Vogesella isolated from rivers.</title>
        <authorList>
            <person name="Lu H."/>
        </authorList>
    </citation>
    <scope>NUCLEOTIDE SEQUENCE [LARGE SCALE GENOMIC DNA]</scope>
    <source>
        <strain evidence="7 8">DC21W</strain>
    </source>
</reference>
<feature type="domain" description="Methyl-accepting transducer" evidence="5">
    <location>
        <begin position="271"/>
        <end position="507"/>
    </location>
</feature>
<dbReference type="PANTHER" id="PTHR32089:SF112">
    <property type="entry name" value="LYSOZYME-LIKE PROTEIN-RELATED"/>
    <property type="match status" value="1"/>
</dbReference>
<feature type="transmembrane region" description="Helical" evidence="4">
    <location>
        <begin position="192"/>
        <end position="215"/>
    </location>
</feature>
<dbReference type="Proteomes" id="UP001219956">
    <property type="component" value="Unassembled WGS sequence"/>
</dbReference>
<dbReference type="PROSITE" id="PS50885">
    <property type="entry name" value="HAMP"/>
    <property type="match status" value="1"/>
</dbReference>
<feature type="transmembrane region" description="Helical" evidence="4">
    <location>
        <begin position="12"/>
        <end position="33"/>
    </location>
</feature>
<protein>
    <submittedName>
        <fullName evidence="7">HAMP domain-containing methyl-accepting chemotaxis protein</fullName>
    </submittedName>
</protein>
<evidence type="ECO:0000259" key="5">
    <source>
        <dbReference type="PROSITE" id="PS50111"/>
    </source>
</evidence>
<sequence>MLKNVTVTARISVGFAFMLMVLLLIVGSSLVALGRAGSSLDDLVNRSLAFSQHIQSVRSEVGNLRRYEKDLLLNIQSVEKRKEYLDKWLDSVAKVRKHLQEADALASSAEQESIKSLLAAMERYEGGLKSVAGQIEAGSLATPQDGNKALEPVKEAVRGMENTTRTLVENAGQHAQASQQAVQADISASRSLLLGLSTLALLAAVGAAVVISLSIRRPLSEITLLAEQLASSKNLSVTIPDYGRNELGRTGQALNHLIVTVRALIRESHTHSAKLVGASEQLSGVSHAIHDAAINQSNAAAASAAAVEQLTVSVSVLADNAEGVEQQTRQTASDARAGSDIAQTAANQIQHIAQSIGRTSGTIDSLNQRSSEIGNIVSVIREIADQTNLLALNAAIEAARAGETGRGFAVVADEVRKLAERTSQATTEISSRIAGVQHDTQQAFHNMQQANTLVESGVEGTGKVAQSLQQIFQSSIYAQEKVAQMVQAIQEQRVASQDIAQNMEQIAQMNDQTRLAVAEASSLSGGLKQQSQELDHSITRFQV</sequence>
<dbReference type="SMART" id="SM00283">
    <property type="entry name" value="MA"/>
    <property type="match status" value="1"/>
</dbReference>
<dbReference type="RefSeq" id="WP_272753184.1">
    <property type="nucleotide sequence ID" value="NZ_JAQQLF010000029.1"/>
</dbReference>
<dbReference type="SUPFAM" id="SSF58104">
    <property type="entry name" value="Methyl-accepting chemotaxis protein (MCP) signaling domain"/>
    <property type="match status" value="1"/>
</dbReference>
<evidence type="ECO:0000256" key="3">
    <source>
        <dbReference type="PROSITE-ProRule" id="PRU00284"/>
    </source>
</evidence>
<keyword evidence="4" id="KW-0472">Membrane</keyword>
<dbReference type="EMBL" id="JAQQLF010000029">
    <property type="protein sequence ID" value="MDC7718986.1"/>
    <property type="molecule type" value="Genomic_DNA"/>
</dbReference>
<accession>A0ABT5J382</accession>
<keyword evidence="1 3" id="KW-0807">Transducer</keyword>
<dbReference type="Gene3D" id="1.10.287.950">
    <property type="entry name" value="Methyl-accepting chemotaxis protein"/>
    <property type="match status" value="1"/>
</dbReference>
<dbReference type="InterPro" id="IPR004089">
    <property type="entry name" value="MCPsignal_dom"/>
</dbReference>